<accession>A0A6C0IBK1</accession>
<evidence type="ECO:0000313" key="1">
    <source>
        <dbReference type="EMBL" id="QHT90192.1"/>
    </source>
</evidence>
<sequence length="137" mass="15992">MNKSTISKSFNTLFFDFLDDIITIYPENTNIKIAKEKFDFIRKANTTILIKFWKVHVYDCYSTQINQGDINFFLEKDYSTDLNKDTGVDKGFSNDKILSMIENVRETIRDMDEVNRAHSAKYIMNLSKLSELYATAT</sequence>
<name>A0A6C0IBK1_9ZZZZ</name>
<dbReference type="AlphaFoldDB" id="A0A6C0IBK1"/>
<protein>
    <submittedName>
        <fullName evidence="1">Uncharacterized protein</fullName>
    </submittedName>
</protein>
<reference evidence="1" key="1">
    <citation type="journal article" date="2020" name="Nature">
        <title>Giant virus diversity and host interactions through global metagenomics.</title>
        <authorList>
            <person name="Schulz F."/>
            <person name="Roux S."/>
            <person name="Paez-Espino D."/>
            <person name="Jungbluth S."/>
            <person name="Walsh D.A."/>
            <person name="Denef V.J."/>
            <person name="McMahon K.D."/>
            <person name="Konstantinidis K.T."/>
            <person name="Eloe-Fadrosh E.A."/>
            <person name="Kyrpides N.C."/>
            <person name="Woyke T."/>
        </authorList>
    </citation>
    <scope>NUCLEOTIDE SEQUENCE</scope>
    <source>
        <strain evidence="1">GVMAG-M-3300023184-68</strain>
    </source>
</reference>
<dbReference type="EMBL" id="MN740153">
    <property type="protein sequence ID" value="QHT90192.1"/>
    <property type="molecule type" value="Genomic_DNA"/>
</dbReference>
<organism evidence="1">
    <name type="scientific">viral metagenome</name>
    <dbReference type="NCBI Taxonomy" id="1070528"/>
    <lineage>
        <taxon>unclassified sequences</taxon>
        <taxon>metagenomes</taxon>
        <taxon>organismal metagenomes</taxon>
    </lineage>
</organism>
<proteinExistence type="predicted"/>